<evidence type="ECO:0000313" key="2">
    <source>
        <dbReference type="EMBL" id="ORY53712.1"/>
    </source>
</evidence>
<dbReference type="EMBL" id="MCGO01000001">
    <property type="protein sequence ID" value="ORY53712.1"/>
    <property type="molecule type" value="Genomic_DNA"/>
</dbReference>
<dbReference type="OrthoDB" id="271080at2759"/>
<evidence type="ECO:0000313" key="3">
    <source>
        <dbReference type="Proteomes" id="UP000193642"/>
    </source>
</evidence>
<proteinExistence type="predicted"/>
<gene>
    <name evidence="2" type="ORF">BCR33DRAFT_844974</name>
</gene>
<dbReference type="SUPFAM" id="SSF49785">
    <property type="entry name" value="Galactose-binding domain-like"/>
    <property type="match status" value="1"/>
</dbReference>
<dbReference type="InterPro" id="IPR033558">
    <property type="entry name" value="IFT25"/>
</dbReference>
<dbReference type="AlphaFoldDB" id="A0A1Y2D353"/>
<evidence type="ECO:0008006" key="4">
    <source>
        <dbReference type="Google" id="ProtNLM"/>
    </source>
</evidence>
<dbReference type="GO" id="GO:0030992">
    <property type="term" value="C:intraciliary transport particle B"/>
    <property type="evidence" value="ECO:0007669"/>
    <property type="project" value="InterPro"/>
</dbReference>
<reference evidence="2 3" key="1">
    <citation type="submission" date="2016-07" db="EMBL/GenBank/DDBJ databases">
        <title>Pervasive Adenine N6-methylation of Active Genes in Fungi.</title>
        <authorList>
            <consortium name="DOE Joint Genome Institute"/>
            <person name="Mondo S.J."/>
            <person name="Dannebaum R.O."/>
            <person name="Kuo R.C."/>
            <person name="Labutti K."/>
            <person name="Haridas S."/>
            <person name="Kuo A."/>
            <person name="Salamov A."/>
            <person name="Ahrendt S.R."/>
            <person name="Lipzen A."/>
            <person name="Sullivan W."/>
            <person name="Andreopoulos W.B."/>
            <person name="Clum A."/>
            <person name="Lindquist E."/>
            <person name="Daum C."/>
            <person name="Ramamoorthy G.K."/>
            <person name="Gryganskyi A."/>
            <person name="Culley D."/>
            <person name="Magnuson J.K."/>
            <person name="James T.Y."/>
            <person name="O'Malley M.A."/>
            <person name="Stajich J.E."/>
            <person name="Spatafora J.W."/>
            <person name="Visel A."/>
            <person name="Grigoriev I.V."/>
        </authorList>
    </citation>
    <scope>NUCLEOTIDE SEQUENCE [LARGE SCALE GENOMIC DNA]</scope>
    <source>
        <strain evidence="2 3">JEL800</strain>
    </source>
</reference>
<evidence type="ECO:0000256" key="1">
    <source>
        <dbReference type="SAM" id="MobiDB-lite"/>
    </source>
</evidence>
<dbReference type="Gene3D" id="2.60.120.260">
    <property type="entry name" value="Galactose-binding domain-like"/>
    <property type="match status" value="1"/>
</dbReference>
<keyword evidence="3" id="KW-1185">Reference proteome</keyword>
<protein>
    <recommendedName>
        <fullName evidence="4">Galactose-binding like protein</fullName>
    </recommendedName>
</protein>
<dbReference type="Proteomes" id="UP000193642">
    <property type="component" value="Unassembled WGS sequence"/>
</dbReference>
<sequence>MASGAPSSENIQNLRISMVTSADARFPAENMLDGTTKSFWASTGLYPQEFIVTLPSLHVIKKITIWSMKVAGWTISRSGSEKQFDFDEVYSEDIEDTPDQTLQITSFTVSYSDAHRAAAAKHIKFTIRKGYLDFYRVSGTAERRKSRKSAVSGRDEGSEEEEDEEEQEEQDNERVVVQVKERD</sequence>
<dbReference type="GO" id="GO:0005929">
    <property type="term" value="C:cilium"/>
    <property type="evidence" value="ECO:0007669"/>
    <property type="project" value="TreeGrafter"/>
</dbReference>
<accession>A0A1Y2D353</accession>
<dbReference type="STRING" id="329046.A0A1Y2D353"/>
<feature type="region of interest" description="Disordered" evidence="1">
    <location>
        <begin position="140"/>
        <end position="183"/>
    </location>
</feature>
<dbReference type="PANTHER" id="PTHR33906:SF1">
    <property type="entry name" value="INTRAFLAGELLAR TRANSPORT PROTEIN 25 HOMOLOG"/>
    <property type="match status" value="1"/>
</dbReference>
<dbReference type="PANTHER" id="PTHR33906">
    <property type="entry name" value="INTRAFLAGELLAR TRANSPORT PROTEIN 25 HOMOLOG"/>
    <property type="match status" value="1"/>
</dbReference>
<dbReference type="InterPro" id="IPR008979">
    <property type="entry name" value="Galactose-bd-like_sf"/>
</dbReference>
<feature type="compositionally biased region" description="Acidic residues" evidence="1">
    <location>
        <begin position="157"/>
        <end position="171"/>
    </location>
</feature>
<organism evidence="2 3">
    <name type="scientific">Rhizoclosmatium globosum</name>
    <dbReference type="NCBI Taxonomy" id="329046"/>
    <lineage>
        <taxon>Eukaryota</taxon>
        <taxon>Fungi</taxon>
        <taxon>Fungi incertae sedis</taxon>
        <taxon>Chytridiomycota</taxon>
        <taxon>Chytridiomycota incertae sedis</taxon>
        <taxon>Chytridiomycetes</taxon>
        <taxon>Chytridiales</taxon>
        <taxon>Chytriomycetaceae</taxon>
        <taxon>Rhizoclosmatium</taxon>
    </lineage>
</organism>
<dbReference type="GO" id="GO:0042073">
    <property type="term" value="P:intraciliary transport"/>
    <property type="evidence" value="ECO:0007669"/>
    <property type="project" value="InterPro"/>
</dbReference>
<name>A0A1Y2D353_9FUNG</name>
<comment type="caution">
    <text evidence="2">The sequence shown here is derived from an EMBL/GenBank/DDBJ whole genome shotgun (WGS) entry which is preliminary data.</text>
</comment>